<dbReference type="Proteomes" id="UP001385951">
    <property type="component" value="Unassembled WGS sequence"/>
</dbReference>
<proteinExistence type="predicted"/>
<feature type="compositionally biased region" description="Basic and acidic residues" evidence="1">
    <location>
        <begin position="91"/>
        <end position="107"/>
    </location>
</feature>
<evidence type="ECO:0000313" key="2">
    <source>
        <dbReference type="EMBL" id="KAK7689651.1"/>
    </source>
</evidence>
<comment type="caution">
    <text evidence="2">The sequence shown here is derived from an EMBL/GenBank/DDBJ whole genome shotgun (WGS) entry which is preliminary data.</text>
</comment>
<reference evidence="2 3" key="1">
    <citation type="submission" date="2022-09" db="EMBL/GenBank/DDBJ databases">
        <authorList>
            <person name="Palmer J.M."/>
        </authorList>
    </citation>
    <scope>NUCLEOTIDE SEQUENCE [LARGE SCALE GENOMIC DNA]</scope>
    <source>
        <strain evidence="2 3">DSM 7382</strain>
    </source>
</reference>
<organism evidence="2 3">
    <name type="scientific">Cerrena zonata</name>
    <dbReference type="NCBI Taxonomy" id="2478898"/>
    <lineage>
        <taxon>Eukaryota</taxon>
        <taxon>Fungi</taxon>
        <taxon>Dikarya</taxon>
        <taxon>Basidiomycota</taxon>
        <taxon>Agaricomycotina</taxon>
        <taxon>Agaricomycetes</taxon>
        <taxon>Polyporales</taxon>
        <taxon>Cerrenaceae</taxon>
        <taxon>Cerrena</taxon>
    </lineage>
</organism>
<feature type="compositionally biased region" description="Basic and acidic residues" evidence="1">
    <location>
        <begin position="37"/>
        <end position="68"/>
    </location>
</feature>
<keyword evidence="3" id="KW-1185">Reference proteome</keyword>
<name>A0AAW0GA08_9APHY</name>
<feature type="compositionally biased region" description="Polar residues" evidence="1">
    <location>
        <begin position="161"/>
        <end position="180"/>
    </location>
</feature>
<feature type="compositionally biased region" description="Acidic residues" evidence="1">
    <location>
        <begin position="108"/>
        <end position="120"/>
    </location>
</feature>
<evidence type="ECO:0000313" key="3">
    <source>
        <dbReference type="Proteomes" id="UP001385951"/>
    </source>
</evidence>
<accession>A0AAW0GA08</accession>
<feature type="region of interest" description="Disordered" evidence="1">
    <location>
        <begin position="1"/>
        <end position="203"/>
    </location>
</feature>
<feature type="compositionally biased region" description="Acidic residues" evidence="1">
    <location>
        <begin position="127"/>
        <end position="140"/>
    </location>
</feature>
<gene>
    <name evidence="2" type="ORF">QCA50_007444</name>
</gene>
<dbReference type="EMBL" id="JASBNA010000008">
    <property type="protein sequence ID" value="KAK7689651.1"/>
    <property type="molecule type" value="Genomic_DNA"/>
</dbReference>
<protein>
    <submittedName>
        <fullName evidence="2">Uncharacterized protein</fullName>
    </submittedName>
</protein>
<sequence>MSSSPEPSDNEAPEAVSFDSEKQAAKGRATVVQQFHAQEKQKKKEKNRQRDQALKERASSRPKPDTKGKSKAVVLDDQIEDEDVEATASGPHDDLEARMERAMKEAADEFESDLEDDEDEFGHSSDDPEAEEDPSDEDELSEKKISHKRPDYLPDHLFTAAFSQPEPSTASKRKAPSSQDKVSAKKRRRVRKAHNDIVAGGRTIRSLAPTSDISSSMPFSSRIRAAAGTNKFLKRNLNVSGKAQASKLKGWERRSANLGVLRRNGPAAHFVRDS</sequence>
<dbReference type="AlphaFoldDB" id="A0AAW0GA08"/>
<feature type="compositionally biased region" description="Basic and acidic residues" evidence="1">
    <location>
        <begin position="141"/>
        <end position="154"/>
    </location>
</feature>
<evidence type="ECO:0000256" key="1">
    <source>
        <dbReference type="SAM" id="MobiDB-lite"/>
    </source>
</evidence>